<comment type="caution">
    <text evidence="2">The sequence shown here is derived from an EMBL/GenBank/DDBJ whole genome shotgun (WGS) entry which is preliminary data.</text>
</comment>
<dbReference type="AlphaFoldDB" id="A0AAW0QSD8"/>
<evidence type="ECO:0000313" key="2">
    <source>
        <dbReference type="EMBL" id="KAK8113631.1"/>
    </source>
</evidence>
<reference evidence="2 3" key="1">
    <citation type="submission" date="2023-01" db="EMBL/GenBank/DDBJ databases">
        <title>Analysis of 21 Apiospora genomes using comparative genomics revels a genus with tremendous synthesis potential of carbohydrate active enzymes and secondary metabolites.</title>
        <authorList>
            <person name="Sorensen T."/>
        </authorList>
    </citation>
    <scope>NUCLEOTIDE SEQUENCE [LARGE SCALE GENOMIC DNA]</scope>
    <source>
        <strain evidence="2 3">CBS 117206</strain>
    </source>
</reference>
<evidence type="ECO:0000313" key="3">
    <source>
        <dbReference type="Proteomes" id="UP001392437"/>
    </source>
</evidence>
<dbReference type="EMBL" id="JAQQWP010000006">
    <property type="protein sequence ID" value="KAK8113631.1"/>
    <property type="molecule type" value="Genomic_DNA"/>
</dbReference>
<feature type="region of interest" description="Disordered" evidence="1">
    <location>
        <begin position="63"/>
        <end position="84"/>
    </location>
</feature>
<dbReference type="Proteomes" id="UP001392437">
    <property type="component" value="Unassembled WGS sequence"/>
</dbReference>
<protein>
    <submittedName>
        <fullName evidence="2">Uncharacterized protein</fullName>
    </submittedName>
</protein>
<evidence type="ECO:0000256" key="1">
    <source>
        <dbReference type="SAM" id="MobiDB-lite"/>
    </source>
</evidence>
<proteinExistence type="predicted"/>
<keyword evidence="3" id="KW-1185">Reference proteome</keyword>
<sequence>MCDYEEFIFDCEHSVVRLKSHCHFARNDPNHECFGVKVLRHSWPQHGKLCDDCALIAAANSRTFEQQQQHQGPYGYATQQGRRR</sequence>
<organism evidence="2 3">
    <name type="scientific">Apiospora kogelbergensis</name>
    <dbReference type="NCBI Taxonomy" id="1337665"/>
    <lineage>
        <taxon>Eukaryota</taxon>
        <taxon>Fungi</taxon>
        <taxon>Dikarya</taxon>
        <taxon>Ascomycota</taxon>
        <taxon>Pezizomycotina</taxon>
        <taxon>Sordariomycetes</taxon>
        <taxon>Xylariomycetidae</taxon>
        <taxon>Amphisphaeriales</taxon>
        <taxon>Apiosporaceae</taxon>
        <taxon>Apiospora</taxon>
    </lineage>
</organism>
<gene>
    <name evidence="2" type="ORF">PG999_005700</name>
</gene>
<name>A0AAW0QSD8_9PEZI</name>
<accession>A0AAW0QSD8</accession>